<dbReference type="EMBL" id="CP158281">
    <property type="protein sequence ID" value="XBV90341.1"/>
    <property type="molecule type" value="Genomic_DNA"/>
</dbReference>
<evidence type="ECO:0000313" key="1">
    <source>
        <dbReference type="EMBL" id="XBV90341.1"/>
    </source>
</evidence>
<dbReference type="RefSeq" id="WP_101620252.1">
    <property type="nucleotide sequence ID" value="NZ_CP158281.1"/>
</dbReference>
<gene>
    <name evidence="1" type="ORF">AAFP32_06355</name>
</gene>
<dbReference type="AlphaFoldDB" id="A0AAU7UQF3"/>
<protein>
    <recommendedName>
        <fullName evidence="2">Alpha/beta hydrolase</fullName>
    </recommendedName>
</protein>
<dbReference type="SUPFAM" id="SSF53474">
    <property type="entry name" value="alpha/beta-Hydrolases"/>
    <property type="match status" value="1"/>
</dbReference>
<evidence type="ECO:0008006" key="2">
    <source>
        <dbReference type="Google" id="ProtNLM"/>
    </source>
</evidence>
<sequence length="76" mass="8103">MIFSRLDCSPRWRERSGNLRIPTLIVRGRADLFFPVGHDEALAAAITGAHLLLREEMGTLGPGGASGAVTTAMLAL</sequence>
<dbReference type="InterPro" id="IPR029058">
    <property type="entry name" value="AB_hydrolase_fold"/>
</dbReference>
<accession>A0AAU7UQF3</accession>
<dbReference type="Gene3D" id="3.40.50.1820">
    <property type="entry name" value="alpha/beta hydrolase"/>
    <property type="match status" value="1"/>
</dbReference>
<proteinExistence type="predicted"/>
<dbReference type="KEGG" id="bkr:AAFP32_06355"/>
<name>A0AAU7UQF3_9MICO</name>
<organism evidence="1">
    <name type="scientific">Brevibacterium koreense</name>
    <dbReference type="NCBI Taxonomy" id="3140787"/>
    <lineage>
        <taxon>Bacteria</taxon>
        <taxon>Bacillati</taxon>
        <taxon>Actinomycetota</taxon>
        <taxon>Actinomycetes</taxon>
        <taxon>Micrococcales</taxon>
        <taxon>Brevibacteriaceae</taxon>
        <taxon>Brevibacterium</taxon>
    </lineage>
</organism>
<reference evidence="1" key="1">
    <citation type="submission" date="2024-06" db="EMBL/GenBank/DDBJ databases">
        <title>Brevibacterium koreense sp. nov., isolated from jogae-jeotgal, a Korean fermented seafood.</title>
        <authorList>
            <person name="Whon T.W."/>
            <person name="Nam S."/>
            <person name="Kim Y."/>
        </authorList>
    </citation>
    <scope>NUCLEOTIDE SEQUENCE</scope>
    <source>
        <strain evidence="1">CBA3109</strain>
    </source>
</reference>